<evidence type="ECO:0000313" key="2">
    <source>
        <dbReference type="EMBL" id="OIP86513.1"/>
    </source>
</evidence>
<sequence>MNIFLYILTFLNTLGLLYLAYLILKKYRKSDSGNLSTPVTGIQKVGLFRYNPFDDLGSDQSFSLSILDSTNSGVILTSLHHRNFTRIYAKPVKNGEGDSITLSNEEKSAIVKAIKH</sequence>
<gene>
    <name evidence="2" type="ORF">AUK05_03430</name>
</gene>
<evidence type="ECO:0008006" key="4">
    <source>
        <dbReference type="Google" id="ProtNLM"/>
    </source>
</evidence>
<dbReference type="EMBL" id="MNZO01000050">
    <property type="protein sequence ID" value="OIP86513.1"/>
    <property type="molecule type" value="Genomic_DNA"/>
</dbReference>
<dbReference type="STRING" id="1805376.AUK05_03430"/>
<comment type="caution">
    <text evidence="2">The sequence shown here is derived from an EMBL/GenBank/DDBJ whole genome shotgun (WGS) entry which is preliminary data.</text>
</comment>
<keyword evidence="1" id="KW-1133">Transmembrane helix</keyword>
<proteinExistence type="predicted"/>
<feature type="transmembrane region" description="Helical" evidence="1">
    <location>
        <begin position="6"/>
        <end position="24"/>
    </location>
</feature>
<evidence type="ECO:0000256" key="1">
    <source>
        <dbReference type="SAM" id="Phobius"/>
    </source>
</evidence>
<name>A0A1J5HN15_9BACT</name>
<reference evidence="2 3" key="1">
    <citation type="journal article" date="2016" name="Environ. Microbiol.">
        <title>Genomic resolution of a cold subsurface aquifer community provides metabolic insights for novel microbes adapted to high CO concentrations.</title>
        <authorList>
            <person name="Probst A.J."/>
            <person name="Castelle C.J."/>
            <person name="Singh A."/>
            <person name="Brown C.T."/>
            <person name="Anantharaman K."/>
            <person name="Sharon I."/>
            <person name="Hug L.A."/>
            <person name="Burstein D."/>
            <person name="Emerson J.B."/>
            <person name="Thomas B.C."/>
            <person name="Banfield J.F."/>
        </authorList>
    </citation>
    <scope>NUCLEOTIDE SEQUENCE [LARGE SCALE GENOMIC DNA]</scope>
    <source>
        <strain evidence="2">CG2_30_35_20</strain>
    </source>
</reference>
<accession>A0A1J5HN15</accession>
<keyword evidence="1" id="KW-0812">Transmembrane</keyword>
<keyword evidence="1" id="KW-0472">Membrane</keyword>
<dbReference type="AlphaFoldDB" id="A0A1J5HN15"/>
<dbReference type="InterPro" id="IPR027981">
    <property type="entry name" value="DUF4446"/>
</dbReference>
<dbReference type="Pfam" id="PF14584">
    <property type="entry name" value="DUF4446"/>
    <property type="match status" value="1"/>
</dbReference>
<dbReference type="Proteomes" id="UP000182344">
    <property type="component" value="Unassembled WGS sequence"/>
</dbReference>
<protein>
    <recommendedName>
        <fullName evidence="4">DUF4446 domain-containing protein</fullName>
    </recommendedName>
</protein>
<organism evidence="2 3">
    <name type="scientific">Candidatus Shapirobacteria bacterium CG2_30_35_20</name>
    <dbReference type="NCBI Taxonomy" id="1805376"/>
    <lineage>
        <taxon>Bacteria</taxon>
        <taxon>Candidatus Shapironibacteriota</taxon>
    </lineage>
</organism>
<evidence type="ECO:0000313" key="3">
    <source>
        <dbReference type="Proteomes" id="UP000182344"/>
    </source>
</evidence>